<organism evidence="1 2">
    <name type="scientific">Camellia lanceoleosa</name>
    <dbReference type="NCBI Taxonomy" id="1840588"/>
    <lineage>
        <taxon>Eukaryota</taxon>
        <taxon>Viridiplantae</taxon>
        <taxon>Streptophyta</taxon>
        <taxon>Embryophyta</taxon>
        <taxon>Tracheophyta</taxon>
        <taxon>Spermatophyta</taxon>
        <taxon>Magnoliopsida</taxon>
        <taxon>eudicotyledons</taxon>
        <taxon>Gunneridae</taxon>
        <taxon>Pentapetalae</taxon>
        <taxon>asterids</taxon>
        <taxon>Ericales</taxon>
        <taxon>Theaceae</taxon>
        <taxon>Camellia</taxon>
    </lineage>
</organism>
<gene>
    <name evidence="1" type="ORF">LOK49_LG04G00563</name>
</gene>
<evidence type="ECO:0000313" key="2">
    <source>
        <dbReference type="Proteomes" id="UP001060215"/>
    </source>
</evidence>
<proteinExistence type="predicted"/>
<comment type="caution">
    <text evidence="1">The sequence shown here is derived from an EMBL/GenBank/DDBJ whole genome shotgun (WGS) entry which is preliminary data.</text>
</comment>
<dbReference type="Proteomes" id="UP001060215">
    <property type="component" value="Chromosome 2"/>
</dbReference>
<protein>
    <submittedName>
        <fullName evidence="1">Uncharacterized protein</fullName>
    </submittedName>
</protein>
<keyword evidence="2" id="KW-1185">Reference proteome</keyword>
<name>A0ACC0I345_9ERIC</name>
<reference evidence="1 2" key="1">
    <citation type="journal article" date="2022" name="Plant J.">
        <title>Chromosome-level genome of Camellia lanceoleosa provides a valuable resource for understanding genome evolution and self-incompatibility.</title>
        <authorList>
            <person name="Gong W."/>
            <person name="Xiao S."/>
            <person name="Wang L."/>
            <person name="Liao Z."/>
            <person name="Chang Y."/>
            <person name="Mo W."/>
            <person name="Hu G."/>
            <person name="Li W."/>
            <person name="Zhao G."/>
            <person name="Zhu H."/>
            <person name="Hu X."/>
            <person name="Ji K."/>
            <person name="Xiang X."/>
            <person name="Song Q."/>
            <person name="Yuan D."/>
            <person name="Jin S."/>
            <person name="Zhang L."/>
        </authorList>
    </citation>
    <scope>NUCLEOTIDE SEQUENCE [LARGE SCALE GENOMIC DNA]</scope>
    <source>
        <strain evidence="1">SQ_2022a</strain>
    </source>
</reference>
<sequence length="125" mass="14264">MSFQWIVQKALVEANDAKLDGNRLFGDGQYEEALVRYEVALQVAPEMSSSVEIRSICHANRAICFFKLSSNLMFVIVEVWINSALVSFDGQMIIFFLKFNEEADKVEEQLGLLEEDKNAELCYDV</sequence>
<dbReference type="EMBL" id="CM045759">
    <property type="protein sequence ID" value="KAI8019378.1"/>
    <property type="molecule type" value="Genomic_DNA"/>
</dbReference>
<accession>A0ACC0I345</accession>
<evidence type="ECO:0000313" key="1">
    <source>
        <dbReference type="EMBL" id="KAI8019378.1"/>
    </source>
</evidence>